<feature type="non-terminal residue" evidence="3">
    <location>
        <position position="1"/>
    </location>
</feature>
<dbReference type="InterPro" id="IPR036034">
    <property type="entry name" value="PDZ_sf"/>
</dbReference>
<dbReference type="SUPFAM" id="SSF50156">
    <property type="entry name" value="PDZ domain-like"/>
    <property type="match status" value="1"/>
</dbReference>
<dbReference type="Proteomes" id="UP001432322">
    <property type="component" value="Unassembled WGS sequence"/>
</dbReference>
<dbReference type="AlphaFoldDB" id="A0AAV5VFT4"/>
<feature type="coiled-coil region" evidence="1">
    <location>
        <begin position="94"/>
        <end position="121"/>
    </location>
</feature>
<evidence type="ECO:0000313" key="3">
    <source>
        <dbReference type="EMBL" id="GMT17113.1"/>
    </source>
</evidence>
<dbReference type="EMBL" id="BTSY01000003">
    <property type="protein sequence ID" value="GMT17113.1"/>
    <property type="molecule type" value="Genomic_DNA"/>
</dbReference>
<gene>
    <name evidence="3" type="ORF">PFISCL1PPCAC_8410</name>
</gene>
<organism evidence="3 4">
    <name type="scientific">Pristionchus fissidentatus</name>
    <dbReference type="NCBI Taxonomy" id="1538716"/>
    <lineage>
        <taxon>Eukaryota</taxon>
        <taxon>Metazoa</taxon>
        <taxon>Ecdysozoa</taxon>
        <taxon>Nematoda</taxon>
        <taxon>Chromadorea</taxon>
        <taxon>Rhabditida</taxon>
        <taxon>Rhabditina</taxon>
        <taxon>Diplogasteromorpha</taxon>
        <taxon>Diplogasteroidea</taxon>
        <taxon>Neodiplogasteridae</taxon>
        <taxon>Pristionchus</taxon>
    </lineage>
</organism>
<dbReference type="InterPro" id="IPR001478">
    <property type="entry name" value="PDZ"/>
</dbReference>
<protein>
    <recommendedName>
        <fullName evidence="2">PDZ domain-containing protein</fullName>
    </recommendedName>
</protein>
<accession>A0AAV5VFT4</accession>
<comment type="caution">
    <text evidence="3">The sequence shown here is derived from an EMBL/GenBank/DDBJ whole genome shotgun (WGS) entry which is preliminary data.</text>
</comment>
<feature type="non-terminal residue" evidence="3">
    <location>
        <position position="209"/>
    </location>
</feature>
<sequence length="209" mass="23171">VYTTLNEIIMESSSNQSSPLILSSYNEEIGFEMINNLSSSSVAGSDSVLSDPKMVDRKKRNIREKTSADEGVRYRNVDRMKEDNSNTSDNHLLSDDCRNKLAEAREKAQKSKAQMLLVLQEIDSIMESIDVAGPETTKDGITCENVRAVPEPKLPPPRLIRVSMSEHEKEFGIGIHSFGPDEHFVGTLTKGSPAARAGIMKEDRVFAIN</sequence>
<keyword evidence="4" id="KW-1185">Reference proteome</keyword>
<feature type="domain" description="PDZ" evidence="2">
    <location>
        <begin position="159"/>
        <end position="209"/>
    </location>
</feature>
<keyword evidence="1" id="KW-0175">Coiled coil</keyword>
<reference evidence="3" key="1">
    <citation type="submission" date="2023-10" db="EMBL/GenBank/DDBJ databases">
        <title>Genome assembly of Pristionchus species.</title>
        <authorList>
            <person name="Yoshida K."/>
            <person name="Sommer R.J."/>
        </authorList>
    </citation>
    <scope>NUCLEOTIDE SEQUENCE</scope>
    <source>
        <strain evidence="3">RS5133</strain>
    </source>
</reference>
<name>A0AAV5VFT4_9BILA</name>
<evidence type="ECO:0000259" key="2">
    <source>
        <dbReference type="PROSITE" id="PS50106"/>
    </source>
</evidence>
<dbReference type="Gene3D" id="2.30.42.10">
    <property type="match status" value="1"/>
</dbReference>
<evidence type="ECO:0000313" key="4">
    <source>
        <dbReference type="Proteomes" id="UP001432322"/>
    </source>
</evidence>
<dbReference type="PROSITE" id="PS50106">
    <property type="entry name" value="PDZ"/>
    <property type="match status" value="1"/>
</dbReference>
<proteinExistence type="predicted"/>
<evidence type="ECO:0000256" key="1">
    <source>
        <dbReference type="SAM" id="Coils"/>
    </source>
</evidence>